<dbReference type="SUPFAM" id="SSF81383">
    <property type="entry name" value="F-box domain"/>
    <property type="match status" value="1"/>
</dbReference>
<evidence type="ECO:0000313" key="8">
    <source>
        <dbReference type="Proteomes" id="UP000078544"/>
    </source>
</evidence>
<reference evidence="7 8" key="1">
    <citation type="journal article" date="2016" name="Genome Biol. Evol.">
        <title>Divergent and convergent evolution of fungal pathogenicity.</title>
        <authorList>
            <person name="Shang Y."/>
            <person name="Xiao G."/>
            <person name="Zheng P."/>
            <person name="Cen K."/>
            <person name="Zhan S."/>
            <person name="Wang C."/>
        </authorList>
    </citation>
    <scope>NUCLEOTIDE SEQUENCE [LARGE SCALE GENOMIC DNA]</scope>
    <source>
        <strain evidence="7 8">RCEF 2490</strain>
    </source>
</reference>
<dbReference type="EMBL" id="AZGY01000009">
    <property type="protein sequence ID" value="KZZ95301.1"/>
    <property type="molecule type" value="Genomic_DNA"/>
</dbReference>
<dbReference type="Gene3D" id="1.20.1280.50">
    <property type="match status" value="1"/>
</dbReference>
<dbReference type="InterPro" id="IPR015943">
    <property type="entry name" value="WD40/YVTN_repeat-like_dom_sf"/>
</dbReference>
<dbReference type="Pfam" id="PF12937">
    <property type="entry name" value="F-box-like"/>
    <property type="match status" value="1"/>
</dbReference>
<dbReference type="PROSITE" id="PS00678">
    <property type="entry name" value="WD_REPEATS_1"/>
    <property type="match status" value="3"/>
</dbReference>
<feature type="region of interest" description="Disordered" evidence="5">
    <location>
        <begin position="25"/>
        <end position="88"/>
    </location>
</feature>
<dbReference type="STRING" id="1081109.A0A168BH72"/>
<dbReference type="CDD" id="cd00200">
    <property type="entry name" value="WD40"/>
    <property type="match status" value="1"/>
</dbReference>
<feature type="domain" description="F-box" evidence="6">
    <location>
        <begin position="144"/>
        <end position="191"/>
    </location>
</feature>
<dbReference type="PANTHER" id="PTHR19848:SF8">
    <property type="entry name" value="F-BOX AND WD REPEAT DOMAIN CONTAINING 7"/>
    <property type="match status" value="1"/>
</dbReference>
<name>A0A168BH72_9HYPO</name>
<evidence type="ECO:0000256" key="2">
    <source>
        <dbReference type="ARBA" id="ARBA00022574"/>
    </source>
</evidence>
<dbReference type="PROSITE" id="PS50082">
    <property type="entry name" value="WD_REPEATS_2"/>
    <property type="match status" value="6"/>
</dbReference>
<keyword evidence="3" id="KW-0677">Repeat</keyword>
<proteinExistence type="inferred from homology"/>
<feature type="repeat" description="WD" evidence="4">
    <location>
        <begin position="526"/>
        <end position="565"/>
    </location>
</feature>
<dbReference type="InterPro" id="IPR019775">
    <property type="entry name" value="WD40_repeat_CS"/>
</dbReference>
<organism evidence="7 8">
    <name type="scientific">Moelleriella libera RCEF 2490</name>
    <dbReference type="NCBI Taxonomy" id="1081109"/>
    <lineage>
        <taxon>Eukaryota</taxon>
        <taxon>Fungi</taxon>
        <taxon>Dikarya</taxon>
        <taxon>Ascomycota</taxon>
        <taxon>Pezizomycotina</taxon>
        <taxon>Sordariomycetes</taxon>
        <taxon>Hypocreomycetidae</taxon>
        <taxon>Hypocreales</taxon>
        <taxon>Clavicipitaceae</taxon>
        <taxon>Moelleriella</taxon>
    </lineage>
</organism>
<feature type="repeat" description="WD" evidence="4">
    <location>
        <begin position="365"/>
        <end position="405"/>
    </location>
</feature>
<feature type="compositionally biased region" description="Pro residues" evidence="5">
    <location>
        <begin position="69"/>
        <end position="79"/>
    </location>
</feature>
<dbReference type="AlphaFoldDB" id="A0A168BH72"/>
<sequence length="678" mass="74546">MDGSNRPVGFSERRGSVLTEELALTTANAPLGNPRLEKLPQQHARLMRGPPTPSIPTPATDFDQQLTGSPPPPPTPAASPGPAHCHPDWSDAADDEDFFLAKVRQHFKNCSAPQRTRVLADLLNLCTSQQLSFVHQFVSPLLKKDPFTSLPDELCLRILSFIDDPKVLARASQVSQRWRVLLSDDMTWKNLCVKHDYGRRLSEINTTCPASPMRSATQAAACADFDMMASNSFPGSFPLSGHSTGARSYDGAMRRPTLRSYKSHFKQRYLVEAAWRSGGTSVHRNITQEGGVVTSLHLTPNHIIVALDNAKIHVFDTNGDNQRTLQGHVMGVWAMVPWEDTMVSGGCDRDVRVWDLKTGACLHTLRGHTSTVRCLKMADANTAISGSRDTTLRIWDIKTGLCRNVLVGHQSSVRCLEIKGDIVVSGSYDTFARVWSISEGRCLQTLQGHFSQIYAIAFDGKRVVTGSLDTNVRVWDPTSGECLAILQGHTSLVGQLQMRGDTLVTGGSDGSVRVWSLEKMCPIHRLAAHDNSVTSLQFDDARVVSGGSDGRVKIWDLKTGHLVRELIAQGEAVWRVAFEEEKCVALALRQGRTVMEVWSFSPPDEQLYDRPLSLREREIQDNPSRPMSAMALDFRSGASVMAGPSRHTQDVDMQDACSAAGPSTAPLQGGNKTFFHDD</sequence>
<dbReference type="InterPro" id="IPR020472">
    <property type="entry name" value="WD40_PAC1"/>
</dbReference>
<accession>A0A168BH72</accession>
<comment type="caution">
    <text evidence="7">The sequence shown here is derived from an EMBL/GenBank/DDBJ whole genome shotgun (WGS) entry which is preliminary data.</text>
</comment>
<dbReference type="OrthoDB" id="190105at2759"/>
<dbReference type="PROSITE" id="PS50294">
    <property type="entry name" value="WD_REPEATS_REGION"/>
    <property type="match status" value="5"/>
</dbReference>
<comment type="similarity">
    <text evidence="1">Belongs to the WD repeat MET30/SCONB/SCON-2 family.</text>
</comment>
<dbReference type="Gene3D" id="2.130.10.10">
    <property type="entry name" value="YVTN repeat-like/Quinoprotein amine dehydrogenase"/>
    <property type="match status" value="1"/>
</dbReference>
<evidence type="ECO:0000256" key="1">
    <source>
        <dbReference type="ARBA" id="ARBA00007968"/>
    </source>
</evidence>
<evidence type="ECO:0000259" key="6">
    <source>
        <dbReference type="PROSITE" id="PS50181"/>
    </source>
</evidence>
<feature type="repeat" description="WD" evidence="4">
    <location>
        <begin position="325"/>
        <end position="364"/>
    </location>
</feature>
<dbReference type="SUPFAM" id="SSF50978">
    <property type="entry name" value="WD40 repeat-like"/>
    <property type="match status" value="1"/>
</dbReference>
<evidence type="ECO:0000256" key="4">
    <source>
        <dbReference type="PROSITE-ProRule" id="PRU00221"/>
    </source>
</evidence>
<dbReference type="PANTHER" id="PTHR19848">
    <property type="entry name" value="WD40 REPEAT PROTEIN"/>
    <property type="match status" value="1"/>
</dbReference>
<feature type="repeat" description="WD" evidence="4">
    <location>
        <begin position="486"/>
        <end position="518"/>
    </location>
</feature>
<dbReference type="Pfam" id="PF00400">
    <property type="entry name" value="WD40"/>
    <property type="match status" value="6"/>
</dbReference>
<dbReference type="InterPro" id="IPR036322">
    <property type="entry name" value="WD40_repeat_dom_sf"/>
</dbReference>
<evidence type="ECO:0000313" key="7">
    <source>
        <dbReference type="EMBL" id="KZZ95301.1"/>
    </source>
</evidence>
<dbReference type="SMART" id="SM00256">
    <property type="entry name" value="FBOX"/>
    <property type="match status" value="1"/>
</dbReference>
<keyword evidence="2 4" id="KW-0853">WD repeat</keyword>
<evidence type="ECO:0000256" key="5">
    <source>
        <dbReference type="SAM" id="MobiDB-lite"/>
    </source>
</evidence>
<gene>
    <name evidence="7" type="ORF">AAL_04532</name>
</gene>
<dbReference type="InterPro" id="IPR036047">
    <property type="entry name" value="F-box-like_dom_sf"/>
</dbReference>
<dbReference type="Proteomes" id="UP000078544">
    <property type="component" value="Unassembled WGS sequence"/>
</dbReference>
<feature type="repeat" description="WD" evidence="4">
    <location>
        <begin position="446"/>
        <end position="485"/>
    </location>
</feature>
<keyword evidence="8" id="KW-1185">Reference proteome</keyword>
<feature type="region of interest" description="Disordered" evidence="5">
    <location>
        <begin position="656"/>
        <end position="678"/>
    </location>
</feature>
<feature type="repeat" description="WD" evidence="4">
    <location>
        <begin position="406"/>
        <end position="445"/>
    </location>
</feature>
<dbReference type="PRINTS" id="PR00320">
    <property type="entry name" value="GPROTEINBRPT"/>
</dbReference>
<dbReference type="InterPro" id="IPR001680">
    <property type="entry name" value="WD40_rpt"/>
</dbReference>
<dbReference type="SMART" id="SM00320">
    <property type="entry name" value="WD40"/>
    <property type="match status" value="7"/>
</dbReference>
<dbReference type="InterPro" id="IPR001810">
    <property type="entry name" value="F-box_dom"/>
</dbReference>
<evidence type="ECO:0000256" key="3">
    <source>
        <dbReference type="ARBA" id="ARBA00022737"/>
    </source>
</evidence>
<protein>
    <submittedName>
        <fullName evidence="7">WD domain and F-box domain containing protein</fullName>
    </submittedName>
</protein>
<dbReference type="PROSITE" id="PS50181">
    <property type="entry name" value="FBOX"/>
    <property type="match status" value="1"/>
</dbReference>